<protein>
    <submittedName>
        <fullName evidence="1">Uncharacterized protein</fullName>
    </submittedName>
</protein>
<name>A0A656KQC4_BLUGR</name>
<feature type="non-terminal residue" evidence="1">
    <location>
        <position position="49"/>
    </location>
</feature>
<dbReference type="EMBL" id="KE373487">
    <property type="protein sequence ID" value="EPQ67515.1"/>
    <property type="molecule type" value="Genomic_DNA"/>
</dbReference>
<organism evidence="1 2">
    <name type="scientific">Blumeria graminis f. sp. tritici 96224</name>
    <dbReference type="NCBI Taxonomy" id="1268274"/>
    <lineage>
        <taxon>Eukaryota</taxon>
        <taxon>Fungi</taxon>
        <taxon>Dikarya</taxon>
        <taxon>Ascomycota</taxon>
        <taxon>Pezizomycotina</taxon>
        <taxon>Leotiomycetes</taxon>
        <taxon>Erysiphales</taxon>
        <taxon>Erysiphaceae</taxon>
        <taxon>Blumeria</taxon>
    </lineage>
</organism>
<sequence>MDLFDSATLEQKRMRNQRKGNDVLADMIYTSRQVEPAEVSYHASGEFRA</sequence>
<evidence type="ECO:0000313" key="1">
    <source>
        <dbReference type="EMBL" id="EPQ67515.1"/>
    </source>
</evidence>
<accession>A0A656KQC4</accession>
<reference evidence="2" key="1">
    <citation type="journal article" date="2013" name="Nat. Genet.">
        <title>The wheat powdery mildew genome shows the unique evolution of an obligate biotroph.</title>
        <authorList>
            <person name="Wicker T."/>
            <person name="Oberhaensli S."/>
            <person name="Parlange F."/>
            <person name="Buchmann J.P."/>
            <person name="Shatalina M."/>
            <person name="Roffler S."/>
            <person name="Ben-David R."/>
            <person name="Dolezel J."/>
            <person name="Simkova H."/>
            <person name="Schulze-Lefert P."/>
            <person name="Spanu P.D."/>
            <person name="Bruggmann R."/>
            <person name="Amselem J."/>
            <person name="Quesneville H."/>
            <person name="Ver Loren van Themaat E."/>
            <person name="Paape T."/>
            <person name="Shimizu K.K."/>
            <person name="Keller B."/>
        </authorList>
    </citation>
    <scope>NUCLEOTIDE SEQUENCE [LARGE SCALE GENOMIC DNA]</scope>
    <source>
        <strain evidence="2">96224</strain>
    </source>
</reference>
<proteinExistence type="predicted"/>
<dbReference type="OrthoDB" id="5428259at2759"/>
<gene>
    <name evidence="1" type="ORF">BGT96224_4593B</name>
</gene>
<dbReference type="Proteomes" id="UP000053110">
    <property type="component" value="Unassembled WGS sequence"/>
</dbReference>
<evidence type="ECO:0000313" key="2">
    <source>
        <dbReference type="Proteomes" id="UP000053110"/>
    </source>
</evidence>
<dbReference type="AlphaFoldDB" id="A0A656KQC4"/>